<comment type="caution">
    <text evidence="1">The sequence shown here is derived from an EMBL/GenBank/DDBJ whole genome shotgun (WGS) entry which is preliminary data.</text>
</comment>
<dbReference type="RefSeq" id="WP_154530962.1">
    <property type="nucleotide sequence ID" value="NZ_JAXFSD010000056.1"/>
</dbReference>
<dbReference type="AlphaFoldDB" id="A0A7X2T1C2"/>
<evidence type="ECO:0000313" key="2">
    <source>
        <dbReference type="Proteomes" id="UP000460287"/>
    </source>
</evidence>
<protein>
    <submittedName>
        <fullName evidence="1">Flagellar biosynthesis protein</fullName>
    </submittedName>
</protein>
<dbReference type="Pfam" id="PF12611">
    <property type="entry name" value="Flagellar_put"/>
    <property type="match status" value="1"/>
</dbReference>
<keyword evidence="1" id="KW-0282">Flagellum</keyword>
<dbReference type="InterPro" id="IPR013367">
    <property type="entry name" value="Flagellar_put"/>
</dbReference>
<keyword evidence="1" id="KW-0969">Cilium</keyword>
<keyword evidence="1" id="KW-0966">Cell projection</keyword>
<accession>A0A7X2T1C2</accession>
<proteinExistence type="predicted"/>
<dbReference type="NCBIfam" id="TIGR02530">
    <property type="entry name" value="flg_new"/>
    <property type="match status" value="1"/>
</dbReference>
<evidence type="ECO:0000313" key="1">
    <source>
        <dbReference type="EMBL" id="MSR91080.1"/>
    </source>
</evidence>
<sequence>MSYRIINGQVYAVNNYGVTTTQKKIHQNQNAGSSFSDVLNKKIGKQNAGYTISNHAAQRLNGVEFTKEDFNSIQSGLNKARMKGSKNTLMLYKDMAIVASVENNTIITAVDKDRAKENVFTNIDSVVIL</sequence>
<gene>
    <name evidence="1" type="ORF">FYJ33_06575</name>
</gene>
<organism evidence="1 2">
    <name type="scientific">Inconstantimicrobium porci</name>
    <dbReference type="NCBI Taxonomy" id="2652291"/>
    <lineage>
        <taxon>Bacteria</taxon>
        <taxon>Bacillati</taxon>
        <taxon>Bacillota</taxon>
        <taxon>Clostridia</taxon>
        <taxon>Eubacteriales</taxon>
        <taxon>Clostridiaceae</taxon>
        <taxon>Inconstantimicrobium</taxon>
    </lineage>
</organism>
<name>A0A7X2T1C2_9CLOT</name>
<dbReference type="EMBL" id="VULX01000007">
    <property type="protein sequence ID" value="MSR91080.1"/>
    <property type="molecule type" value="Genomic_DNA"/>
</dbReference>
<keyword evidence="2" id="KW-1185">Reference proteome</keyword>
<reference evidence="1 2" key="1">
    <citation type="submission" date="2019-08" db="EMBL/GenBank/DDBJ databases">
        <title>In-depth cultivation of the pig gut microbiome towards novel bacterial diversity and tailored functional studies.</title>
        <authorList>
            <person name="Wylensek D."/>
            <person name="Hitch T.C.A."/>
            <person name="Clavel T."/>
        </authorList>
    </citation>
    <scope>NUCLEOTIDE SEQUENCE [LARGE SCALE GENOMIC DNA]</scope>
    <source>
        <strain evidence="1 2">WCA-383-APC-5B</strain>
    </source>
</reference>
<dbReference type="Proteomes" id="UP000460287">
    <property type="component" value="Unassembled WGS sequence"/>
</dbReference>